<dbReference type="GO" id="GO:0003677">
    <property type="term" value="F:DNA binding"/>
    <property type="evidence" value="ECO:0007669"/>
    <property type="project" value="UniProtKB-KW"/>
</dbReference>
<dbReference type="PANTHER" id="PTHR30349">
    <property type="entry name" value="PHAGE INTEGRASE-RELATED"/>
    <property type="match status" value="1"/>
</dbReference>
<dbReference type="Pfam" id="PF00589">
    <property type="entry name" value="Phage_integrase"/>
    <property type="match status" value="1"/>
</dbReference>
<evidence type="ECO:0000313" key="4">
    <source>
        <dbReference type="EMBL" id="SVA56776.1"/>
    </source>
</evidence>
<dbReference type="PANTHER" id="PTHR30349:SF41">
    <property type="entry name" value="INTEGRASE_RECOMBINASE PROTEIN MJ0367-RELATED"/>
    <property type="match status" value="1"/>
</dbReference>
<dbReference type="GO" id="GO:0006310">
    <property type="term" value="P:DNA recombination"/>
    <property type="evidence" value="ECO:0007669"/>
    <property type="project" value="UniProtKB-KW"/>
</dbReference>
<evidence type="ECO:0000256" key="1">
    <source>
        <dbReference type="ARBA" id="ARBA00023125"/>
    </source>
</evidence>
<gene>
    <name evidence="4" type="ORF">METZ01_LOCUS109630</name>
</gene>
<dbReference type="SUPFAM" id="SSF56349">
    <property type="entry name" value="DNA breaking-rejoining enzymes"/>
    <property type="match status" value="1"/>
</dbReference>
<proteinExistence type="predicted"/>
<evidence type="ECO:0000256" key="2">
    <source>
        <dbReference type="ARBA" id="ARBA00023172"/>
    </source>
</evidence>
<dbReference type="AlphaFoldDB" id="A0A381WW56"/>
<dbReference type="EMBL" id="UINC01013091">
    <property type="protein sequence ID" value="SVA56776.1"/>
    <property type="molecule type" value="Genomic_DNA"/>
</dbReference>
<sequence length="339" mass="38928">MPPWKSRQFSYKTNGRTRKMADLIERHKNKVWYANCTLDGIRLRDSLKTTDKDQAVERLAELFVLVRKGDYNYLGTKCDKLLDKYDPKTDKVNKLGVLKNHIRPEFGGKTFGECNFKDWAIKVAMERPRTTAIYFIGVAKAVGLPIPDWKNIPLQPQKRWDATQILSEEQVLDVIHNHIPKKYIPICLIACYSTLRRSSIMNLRKKDVDLNEGISVIAGRTIKSDVFIPMHQKLRDAFNLIKVVPMRDDDLWFPDVNGDSVGVAISRGFKKAGIGWGSFHHFRHFGACHMINNGEDIAVVSRWLGHKDIATTMIYARVNRDKLKLASKAFDKNLRKSVC</sequence>
<feature type="domain" description="Tyr recombinase" evidence="3">
    <location>
        <begin position="158"/>
        <end position="330"/>
    </location>
</feature>
<dbReference type="InterPro" id="IPR013762">
    <property type="entry name" value="Integrase-like_cat_sf"/>
</dbReference>
<dbReference type="PROSITE" id="PS51898">
    <property type="entry name" value="TYR_RECOMBINASE"/>
    <property type="match status" value="1"/>
</dbReference>
<protein>
    <recommendedName>
        <fullName evidence="3">Tyr recombinase domain-containing protein</fullName>
    </recommendedName>
</protein>
<dbReference type="InterPro" id="IPR050090">
    <property type="entry name" value="Tyrosine_recombinase_XerCD"/>
</dbReference>
<evidence type="ECO:0000259" key="3">
    <source>
        <dbReference type="PROSITE" id="PS51898"/>
    </source>
</evidence>
<reference evidence="4" key="1">
    <citation type="submission" date="2018-05" db="EMBL/GenBank/DDBJ databases">
        <authorList>
            <person name="Lanie J.A."/>
            <person name="Ng W.-L."/>
            <person name="Kazmierczak K.M."/>
            <person name="Andrzejewski T.M."/>
            <person name="Davidsen T.M."/>
            <person name="Wayne K.J."/>
            <person name="Tettelin H."/>
            <person name="Glass J.I."/>
            <person name="Rusch D."/>
            <person name="Podicherti R."/>
            <person name="Tsui H.-C.T."/>
            <person name="Winkler M.E."/>
        </authorList>
    </citation>
    <scope>NUCLEOTIDE SEQUENCE</scope>
</reference>
<accession>A0A381WW56</accession>
<organism evidence="4">
    <name type="scientific">marine metagenome</name>
    <dbReference type="NCBI Taxonomy" id="408172"/>
    <lineage>
        <taxon>unclassified sequences</taxon>
        <taxon>metagenomes</taxon>
        <taxon>ecological metagenomes</taxon>
    </lineage>
</organism>
<dbReference type="GO" id="GO:0015074">
    <property type="term" value="P:DNA integration"/>
    <property type="evidence" value="ECO:0007669"/>
    <property type="project" value="InterPro"/>
</dbReference>
<name>A0A381WW56_9ZZZZ</name>
<dbReference type="Gene3D" id="1.10.443.10">
    <property type="entry name" value="Intergrase catalytic core"/>
    <property type="match status" value="1"/>
</dbReference>
<keyword evidence="1" id="KW-0238">DNA-binding</keyword>
<dbReference type="InterPro" id="IPR002104">
    <property type="entry name" value="Integrase_catalytic"/>
</dbReference>
<dbReference type="InterPro" id="IPR011010">
    <property type="entry name" value="DNA_brk_join_enz"/>
</dbReference>
<keyword evidence="2" id="KW-0233">DNA recombination</keyword>